<keyword evidence="1" id="KW-0489">Methyltransferase</keyword>
<sequence>MPRLPSSLLRHARRQHPLLPLLLRPCRDLSSARNELRWLREKALEVAQTTSPKTKWQVTLRQSCLERSRGMPLQYILGTQPFGNLEILCRPGVLIPRPETEAITTHLASLLQPPSAPTPSLYPKRTTKNKPLASQAPLRILDLCTGTGCIPLLLHALLSPHTPSLHISGIDISPRSTTLAHKNLTHNIKTGSLPQPAKKQLSFHQADIFSNNDSAQWAGHSTWDVLVSNPPYISPCAFNTTTSRSVRTYEPKTALVPHVNNNTAPPAIDHVDADTAVGDAFYPRLLCIAAQIHAKVLLMEVADFDQAVRVIGLLLATRAWEGCEIWRDEPGARKGRAEEEVVVGGGGCRFAFPSIIQKATPAEHRSSTLLQITQPRIKSKGMEANR</sequence>
<dbReference type="InterPro" id="IPR004556">
    <property type="entry name" value="HemK-like"/>
</dbReference>
<dbReference type="NCBIfam" id="TIGR00536">
    <property type="entry name" value="hemK_fam"/>
    <property type="match status" value="1"/>
</dbReference>
<evidence type="ECO:0000256" key="3">
    <source>
        <dbReference type="ARBA" id="ARBA00022691"/>
    </source>
</evidence>
<comment type="caution">
    <text evidence="4">The sequence shown here is derived from an EMBL/GenBank/DDBJ whole genome shotgun (WGS) entry which is preliminary data.</text>
</comment>
<protein>
    <recommendedName>
        <fullName evidence="6">S-adenosyl-L-methionine-dependent methyltransferase</fullName>
    </recommendedName>
</protein>
<dbReference type="InterPro" id="IPR050320">
    <property type="entry name" value="N5-glutamine_MTase"/>
</dbReference>
<dbReference type="EMBL" id="JBEFKJ010000027">
    <property type="protein sequence ID" value="KAL2039077.1"/>
    <property type="molecule type" value="Genomic_DNA"/>
</dbReference>
<dbReference type="InterPro" id="IPR002052">
    <property type="entry name" value="DNA_methylase_N6_adenine_CS"/>
</dbReference>
<gene>
    <name evidence="4" type="ORF">N7G274_008126</name>
</gene>
<proteinExistence type="predicted"/>
<evidence type="ECO:0000256" key="2">
    <source>
        <dbReference type="ARBA" id="ARBA00022679"/>
    </source>
</evidence>
<dbReference type="Gene3D" id="3.40.50.150">
    <property type="entry name" value="Vaccinia Virus protein VP39"/>
    <property type="match status" value="1"/>
</dbReference>
<keyword evidence="2" id="KW-0808">Transferase</keyword>
<name>A0ABR4A3V9_9LECA</name>
<evidence type="ECO:0000313" key="4">
    <source>
        <dbReference type="EMBL" id="KAL2039077.1"/>
    </source>
</evidence>
<evidence type="ECO:0000256" key="1">
    <source>
        <dbReference type="ARBA" id="ARBA00022603"/>
    </source>
</evidence>
<reference evidence="4 5" key="1">
    <citation type="submission" date="2024-09" db="EMBL/GenBank/DDBJ databases">
        <title>Rethinking Asexuality: The Enigmatic Case of Functional Sexual Genes in Lepraria (Stereocaulaceae).</title>
        <authorList>
            <person name="Doellman M."/>
            <person name="Sun Y."/>
            <person name="Barcenas-Pena A."/>
            <person name="Lumbsch H.T."/>
            <person name="Grewe F."/>
        </authorList>
    </citation>
    <scope>NUCLEOTIDE SEQUENCE [LARGE SCALE GENOMIC DNA]</scope>
    <source>
        <strain evidence="4 5">Mercado 3170</strain>
    </source>
</reference>
<dbReference type="Proteomes" id="UP001590950">
    <property type="component" value="Unassembled WGS sequence"/>
</dbReference>
<dbReference type="SUPFAM" id="SSF53335">
    <property type="entry name" value="S-adenosyl-L-methionine-dependent methyltransferases"/>
    <property type="match status" value="1"/>
</dbReference>
<accession>A0ABR4A3V9</accession>
<dbReference type="InterPro" id="IPR029063">
    <property type="entry name" value="SAM-dependent_MTases_sf"/>
</dbReference>
<keyword evidence="3" id="KW-0949">S-adenosyl-L-methionine</keyword>
<keyword evidence="5" id="KW-1185">Reference proteome</keyword>
<dbReference type="PANTHER" id="PTHR18895">
    <property type="entry name" value="HEMK METHYLTRANSFERASE"/>
    <property type="match status" value="1"/>
</dbReference>
<dbReference type="PANTHER" id="PTHR18895:SF74">
    <property type="entry name" value="MTRF1L RELEASE FACTOR GLUTAMINE METHYLTRANSFERASE"/>
    <property type="match status" value="1"/>
</dbReference>
<dbReference type="CDD" id="cd02440">
    <property type="entry name" value="AdoMet_MTases"/>
    <property type="match status" value="1"/>
</dbReference>
<organism evidence="4 5">
    <name type="scientific">Stereocaulon virgatum</name>
    <dbReference type="NCBI Taxonomy" id="373712"/>
    <lineage>
        <taxon>Eukaryota</taxon>
        <taxon>Fungi</taxon>
        <taxon>Dikarya</taxon>
        <taxon>Ascomycota</taxon>
        <taxon>Pezizomycotina</taxon>
        <taxon>Lecanoromycetes</taxon>
        <taxon>OSLEUM clade</taxon>
        <taxon>Lecanoromycetidae</taxon>
        <taxon>Lecanorales</taxon>
        <taxon>Lecanorineae</taxon>
        <taxon>Stereocaulaceae</taxon>
        <taxon>Stereocaulon</taxon>
    </lineage>
</organism>
<evidence type="ECO:0000313" key="5">
    <source>
        <dbReference type="Proteomes" id="UP001590950"/>
    </source>
</evidence>
<evidence type="ECO:0008006" key="6">
    <source>
        <dbReference type="Google" id="ProtNLM"/>
    </source>
</evidence>
<dbReference type="PROSITE" id="PS00092">
    <property type="entry name" value="N6_MTASE"/>
    <property type="match status" value="1"/>
</dbReference>